<dbReference type="STRING" id="1798507.A3A34_02940"/>
<accession>A0A1F6EIZ2</accession>
<dbReference type="InterPro" id="IPR019476">
    <property type="entry name" value="T4SS_TraD_DNA-bd"/>
</dbReference>
<feature type="domain" description="Type IV secretion system coupling protein TraD DNA-binding" evidence="2">
    <location>
        <begin position="36"/>
        <end position="346"/>
    </location>
</feature>
<feature type="region of interest" description="Disordered" evidence="1">
    <location>
        <begin position="430"/>
        <end position="633"/>
    </location>
</feature>
<gene>
    <name evidence="3" type="ORF">A3A34_02940</name>
</gene>
<dbReference type="Pfam" id="PF10412">
    <property type="entry name" value="TrwB_AAD_bind"/>
    <property type="match status" value="1"/>
</dbReference>
<feature type="compositionally biased region" description="Basic and acidic residues" evidence="1">
    <location>
        <begin position="571"/>
        <end position="601"/>
    </location>
</feature>
<protein>
    <recommendedName>
        <fullName evidence="2">Type IV secretion system coupling protein TraD DNA-binding domain-containing protein</fullName>
    </recommendedName>
</protein>
<dbReference type="SUPFAM" id="SSF52540">
    <property type="entry name" value="P-loop containing nucleoside triphosphate hydrolases"/>
    <property type="match status" value="1"/>
</dbReference>
<proteinExistence type="predicted"/>
<evidence type="ECO:0000259" key="2">
    <source>
        <dbReference type="Pfam" id="PF10412"/>
    </source>
</evidence>
<dbReference type="InterPro" id="IPR051162">
    <property type="entry name" value="T4SS_component"/>
</dbReference>
<evidence type="ECO:0000256" key="1">
    <source>
        <dbReference type="SAM" id="MobiDB-lite"/>
    </source>
</evidence>
<feature type="compositionally biased region" description="Basic and acidic residues" evidence="1">
    <location>
        <begin position="442"/>
        <end position="463"/>
    </location>
</feature>
<dbReference type="Proteomes" id="UP000178587">
    <property type="component" value="Unassembled WGS sequence"/>
</dbReference>
<dbReference type="Gene3D" id="3.40.50.300">
    <property type="entry name" value="P-loop containing nucleotide triphosphate hydrolases"/>
    <property type="match status" value="2"/>
</dbReference>
<comment type="caution">
    <text evidence="3">The sequence shown here is derived from an EMBL/GenBank/DDBJ whole genome shotgun (WGS) entry which is preliminary data.</text>
</comment>
<sequence length="633" mass="71813">MGPDNQDDERRITYFASTHTRGKREIFGIRAIDRGKHIYVIGKTGMGKSTMLENMAIQDIQNGEGIAYIDPHGSTAEKLLDFVPHERIKDVLYFAPFDTDHPIGFNVMEDVGYDKRHLVVSGLMGALKRIWVDAWSARMEYILQNTLLALLEYPGSTLLDVNRMLINKEFRKAVVEKINDPVVRAFWVEEFATYTDRYTQEATPAIQNKIGQFVANPLIRNIIGQPKSSFDMRKMMDEKKILIVNLSKGRMGETNASLLGSMLVVKIYLAAMSRADEPEARMVRLPRVYFYVDEFQSMMNEAFADILSESRKYKLALTLANQYIEQMEENVRNAVFGNIGTLICFRVGPFDAEVLKTVFEPTFMAEDLVGLGLGQIYLTLMIDGVGSAPFSAETIPPIETPDVSYREDVVNFSRTQFGKRREDVEAAVAARQAEFRPPPAPLKRERAEWQGDRGGKPPARDFVRSSGYDGRASPPPRDIGERRDRYEQSPKREPFSRDREEQRREHESSQGHAPFRGSVRREPVAPMRSVSPRPPESVRRESESAPRDEGEQGDNAEFANRDALRSAIQKAKSEPIRAHGEPHKSPADLLRERIKRDESVHKAAPPPQDQSGPKEVSPEVLRSILRDSKESER</sequence>
<feature type="compositionally biased region" description="Basic and acidic residues" evidence="1">
    <location>
        <begin position="478"/>
        <end position="509"/>
    </location>
</feature>
<organism evidence="3 4">
    <name type="scientific">Candidatus Kaiserbacteria bacterium RIFCSPLOWO2_01_FULL_50_24</name>
    <dbReference type="NCBI Taxonomy" id="1798507"/>
    <lineage>
        <taxon>Bacteria</taxon>
        <taxon>Candidatus Kaiseribacteriota</taxon>
    </lineage>
</organism>
<dbReference type="CDD" id="cd01127">
    <property type="entry name" value="TrwB_TraG_TraD_VirD4"/>
    <property type="match status" value="1"/>
</dbReference>
<feature type="compositionally biased region" description="Basic and acidic residues" evidence="1">
    <location>
        <begin position="536"/>
        <end position="550"/>
    </location>
</feature>
<evidence type="ECO:0000313" key="4">
    <source>
        <dbReference type="Proteomes" id="UP000178587"/>
    </source>
</evidence>
<dbReference type="AlphaFoldDB" id="A0A1F6EIZ2"/>
<name>A0A1F6EIZ2_9BACT</name>
<dbReference type="EMBL" id="MFLU01000016">
    <property type="protein sequence ID" value="OGG73606.1"/>
    <property type="molecule type" value="Genomic_DNA"/>
</dbReference>
<evidence type="ECO:0000313" key="3">
    <source>
        <dbReference type="EMBL" id="OGG73606.1"/>
    </source>
</evidence>
<dbReference type="PANTHER" id="PTHR30121:SF11">
    <property type="entry name" value="AAA+ ATPASE DOMAIN-CONTAINING PROTEIN"/>
    <property type="match status" value="1"/>
</dbReference>
<reference evidence="3 4" key="1">
    <citation type="journal article" date="2016" name="Nat. Commun.">
        <title>Thousands of microbial genomes shed light on interconnected biogeochemical processes in an aquifer system.</title>
        <authorList>
            <person name="Anantharaman K."/>
            <person name="Brown C.T."/>
            <person name="Hug L.A."/>
            <person name="Sharon I."/>
            <person name="Castelle C.J."/>
            <person name="Probst A.J."/>
            <person name="Thomas B.C."/>
            <person name="Singh A."/>
            <person name="Wilkins M.J."/>
            <person name="Karaoz U."/>
            <person name="Brodie E.L."/>
            <person name="Williams K.H."/>
            <person name="Hubbard S.S."/>
            <person name="Banfield J.F."/>
        </authorList>
    </citation>
    <scope>NUCLEOTIDE SEQUENCE [LARGE SCALE GENOMIC DNA]</scope>
</reference>
<dbReference type="InterPro" id="IPR027417">
    <property type="entry name" value="P-loop_NTPase"/>
</dbReference>
<dbReference type="PANTHER" id="PTHR30121">
    <property type="entry name" value="UNCHARACTERIZED PROTEIN YJGR-RELATED"/>
    <property type="match status" value="1"/>
</dbReference>
<feature type="compositionally biased region" description="Basic and acidic residues" evidence="1">
    <location>
        <begin position="624"/>
        <end position="633"/>
    </location>
</feature>